<evidence type="ECO:0000313" key="8">
    <source>
        <dbReference type="EMBL" id="KAK4885841.1"/>
    </source>
</evidence>
<keyword evidence="5" id="KW-0325">Glycoprotein</keyword>
<dbReference type="SMART" id="SM00708">
    <property type="entry name" value="PhBP"/>
    <property type="match status" value="1"/>
</dbReference>
<name>A0AAN7SD32_9COLE</name>
<evidence type="ECO:0000256" key="1">
    <source>
        <dbReference type="ARBA" id="ARBA00004613"/>
    </source>
</evidence>
<evidence type="ECO:0000256" key="2">
    <source>
        <dbReference type="ARBA" id="ARBA00008098"/>
    </source>
</evidence>
<evidence type="ECO:0000256" key="4">
    <source>
        <dbReference type="ARBA" id="ARBA00022729"/>
    </source>
</evidence>
<accession>A0AAN7SD32</accession>
<organism evidence="8 9">
    <name type="scientific">Aquatica leii</name>
    <dbReference type="NCBI Taxonomy" id="1421715"/>
    <lineage>
        <taxon>Eukaryota</taxon>
        <taxon>Metazoa</taxon>
        <taxon>Ecdysozoa</taxon>
        <taxon>Arthropoda</taxon>
        <taxon>Hexapoda</taxon>
        <taxon>Insecta</taxon>
        <taxon>Pterygota</taxon>
        <taxon>Neoptera</taxon>
        <taxon>Endopterygota</taxon>
        <taxon>Coleoptera</taxon>
        <taxon>Polyphaga</taxon>
        <taxon>Elateriformia</taxon>
        <taxon>Elateroidea</taxon>
        <taxon>Lampyridae</taxon>
        <taxon>Luciolinae</taxon>
        <taxon>Aquatica</taxon>
    </lineage>
</organism>
<proteinExistence type="inferred from homology"/>
<keyword evidence="4 7" id="KW-0732">Signal</keyword>
<evidence type="ECO:0000313" key="9">
    <source>
        <dbReference type="Proteomes" id="UP001353858"/>
    </source>
</evidence>
<evidence type="ECO:0000256" key="3">
    <source>
        <dbReference type="ARBA" id="ARBA00022525"/>
    </source>
</evidence>
<dbReference type="CDD" id="cd23992">
    <property type="entry name" value="PBP_GOBP"/>
    <property type="match status" value="1"/>
</dbReference>
<keyword evidence="9" id="KW-1185">Reference proteome</keyword>
<comment type="function">
    <text evidence="6">May be a carrier protein for lipids.</text>
</comment>
<dbReference type="Gene3D" id="1.10.238.20">
    <property type="entry name" value="Pheromone/general odorant binding protein domain"/>
    <property type="match status" value="1"/>
</dbReference>
<evidence type="ECO:0000256" key="6">
    <source>
        <dbReference type="ARBA" id="ARBA00056866"/>
    </source>
</evidence>
<dbReference type="FunFam" id="1.10.238.20:FF:000001">
    <property type="entry name" value="General odorant-binding protein lush"/>
    <property type="match status" value="1"/>
</dbReference>
<dbReference type="InterPro" id="IPR036728">
    <property type="entry name" value="PBP_GOBP_sf"/>
</dbReference>
<dbReference type="Pfam" id="PF01395">
    <property type="entry name" value="PBP_GOBP"/>
    <property type="match status" value="1"/>
</dbReference>
<comment type="similarity">
    <text evidence="2">Belongs to the PBP/GOBP family.</text>
</comment>
<comment type="subcellular location">
    <subcellularLocation>
        <location evidence="1">Secreted</location>
    </subcellularLocation>
</comment>
<gene>
    <name evidence="8" type="ORF">RN001_002112</name>
</gene>
<keyword evidence="3" id="KW-0964">Secreted</keyword>
<reference evidence="9" key="1">
    <citation type="submission" date="2023-01" db="EMBL/GenBank/DDBJ databases">
        <title>Key to firefly adult light organ development and bioluminescence: homeobox transcription factors regulate luciferase expression and transportation to peroxisome.</title>
        <authorList>
            <person name="Fu X."/>
        </authorList>
    </citation>
    <scope>NUCLEOTIDE SEQUENCE [LARGE SCALE GENOMIC DNA]</scope>
</reference>
<dbReference type="InterPro" id="IPR006170">
    <property type="entry name" value="PBP/GOBP"/>
</dbReference>
<evidence type="ECO:0000256" key="7">
    <source>
        <dbReference type="SAM" id="SignalP"/>
    </source>
</evidence>
<dbReference type="GO" id="GO:0005549">
    <property type="term" value="F:odorant binding"/>
    <property type="evidence" value="ECO:0007669"/>
    <property type="project" value="InterPro"/>
</dbReference>
<protein>
    <submittedName>
        <fullName evidence="8">Uncharacterized protein</fullName>
    </submittedName>
</protein>
<evidence type="ECO:0000256" key="5">
    <source>
        <dbReference type="ARBA" id="ARBA00023180"/>
    </source>
</evidence>
<dbReference type="EMBL" id="JARPUR010000001">
    <property type="protein sequence ID" value="KAK4885841.1"/>
    <property type="molecule type" value="Genomic_DNA"/>
</dbReference>
<dbReference type="AlphaFoldDB" id="A0AAN7SD32"/>
<dbReference type="GO" id="GO:0005615">
    <property type="term" value="C:extracellular space"/>
    <property type="evidence" value="ECO:0007669"/>
    <property type="project" value="TreeGrafter"/>
</dbReference>
<dbReference type="SUPFAM" id="SSF47565">
    <property type="entry name" value="Insect pheromone/odorant-binding proteins"/>
    <property type="match status" value="1"/>
</dbReference>
<feature type="chain" id="PRO_5042985236" evidence="7">
    <location>
        <begin position="19"/>
        <end position="134"/>
    </location>
</feature>
<dbReference type="GO" id="GO:0007608">
    <property type="term" value="P:sensory perception of smell"/>
    <property type="evidence" value="ECO:0007669"/>
    <property type="project" value="TreeGrafter"/>
</dbReference>
<dbReference type="PANTHER" id="PTHR11857">
    <property type="entry name" value="ODORANT BINDING PROTEIN-RELATED"/>
    <property type="match status" value="1"/>
</dbReference>
<comment type="caution">
    <text evidence="8">The sequence shown here is derived from an EMBL/GenBank/DDBJ whole genome shotgun (WGS) entry which is preliminary data.</text>
</comment>
<dbReference type="Proteomes" id="UP001353858">
    <property type="component" value="Unassembled WGS sequence"/>
</dbReference>
<sequence>MNVLTTVLLFSLFAAIQALSSDEITKLKGYYDDCVKSTNVNVELILKARKGEFSSDANLQKYFFCMFNKIGIINENGSVQIDVIRDKIPADVNKEDAEKIIAACKDKIGKDKYDTAREIYECYYTLSPKHIVFA</sequence>
<dbReference type="PANTHER" id="PTHR11857:SF43">
    <property type="entry name" value="GEO07291P1-RELATED"/>
    <property type="match status" value="1"/>
</dbReference>
<feature type="signal peptide" evidence="7">
    <location>
        <begin position="1"/>
        <end position="18"/>
    </location>
</feature>